<protein>
    <recommendedName>
        <fullName evidence="5">O-fucosyltransferase family protein</fullName>
    </recommendedName>
</protein>
<organism evidence="3 4">
    <name type="scientific">Fragilariopsis cylindrus CCMP1102</name>
    <dbReference type="NCBI Taxonomy" id="635003"/>
    <lineage>
        <taxon>Eukaryota</taxon>
        <taxon>Sar</taxon>
        <taxon>Stramenopiles</taxon>
        <taxon>Ochrophyta</taxon>
        <taxon>Bacillariophyta</taxon>
        <taxon>Bacillariophyceae</taxon>
        <taxon>Bacillariophycidae</taxon>
        <taxon>Bacillariales</taxon>
        <taxon>Bacillariaceae</taxon>
        <taxon>Fragilariopsis</taxon>
    </lineage>
</organism>
<evidence type="ECO:0000313" key="4">
    <source>
        <dbReference type="Proteomes" id="UP000095751"/>
    </source>
</evidence>
<dbReference type="PANTHER" id="PTHR20916:SF26">
    <property type="entry name" value="CYSTEINE-RICH PROTEIN 2-BINDING PROTEIN"/>
    <property type="match status" value="1"/>
</dbReference>
<feature type="compositionally biased region" description="Low complexity" evidence="1">
    <location>
        <begin position="542"/>
        <end position="555"/>
    </location>
</feature>
<feature type="compositionally biased region" description="Basic residues" evidence="1">
    <location>
        <begin position="487"/>
        <end position="496"/>
    </location>
</feature>
<evidence type="ECO:0000256" key="1">
    <source>
        <dbReference type="SAM" id="MobiDB-lite"/>
    </source>
</evidence>
<feature type="region of interest" description="Disordered" evidence="1">
    <location>
        <begin position="537"/>
        <end position="568"/>
    </location>
</feature>
<dbReference type="InParanoid" id="A0A1E7EL67"/>
<dbReference type="EMBL" id="KV784405">
    <property type="protein sequence ID" value="OEU06624.1"/>
    <property type="molecule type" value="Genomic_DNA"/>
</dbReference>
<evidence type="ECO:0000313" key="3">
    <source>
        <dbReference type="EMBL" id="OEU06624.1"/>
    </source>
</evidence>
<gene>
    <name evidence="3" type="ORF">FRACYDRAFT_254175</name>
</gene>
<keyword evidence="4" id="KW-1185">Reference proteome</keyword>
<keyword evidence="2" id="KW-0812">Transmembrane</keyword>
<feature type="compositionally biased region" description="Acidic residues" evidence="1">
    <location>
        <begin position="312"/>
        <end position="322"/>
    </location>
</feature>
<evidence type="ECO:0008006" key="5">
    <source>
        <dbReference type="Google" id="ProtNLM"/>
    </source>
</evidence>
<dbReference type="Proteomes" id="UP000095751">
    <property type="component" value="Unassembled WGS sequence"/>
</dbReference>
<feature type="region of interest" description="Disordered" evidence="1">
    <location>
        <begin position="312"/>
        <end position="337"/>
    </location>
</feature>
<feature type="transmembrane region" description="Helical" evidence="2">
    <location>
        <begin position="40"/>
        <end position="58"/>
    </location>
</feature>
<dbReference type="GO" id="GO:0004402">
    <property type="term" value="F:histone acetyltransferase activity"/>
    <property type="evidence" value="ECO:0007669"/>
    <property type="project" value="TreeGrafter"/>
</dbReference>
<feature type="region of interest" description="Disordered" evidence="1">
    <location>
        <begin position="239"/>
        <end position="263"/>
    </location>
</feature>
<dbReference type="KEGG" id="fcy:FRACYDRAFT_254175"/>
<sequence length="889" mass="100294">MQLKKASGNNININTTSDSRKKRRQKSLSSSSSSWKTNNTILRVFMLLICIISLIYTLSTSGRYSQLLVNLEGGGSSSLSSILLLPQPLPLLFENKDLIKSDSKSNTTTDTIQLGENTTTTTTETTTTTTIMKATGTAGTATTETIPSSLAASAITTTTAIDANATASSNTSKKKKTKTKTLALLYPTGLFGGYRNQAMRFIGFMKLAIIDNDTIDQLLLPTLVWSTRYKHKSTTKTNIINSSSRNNNATTTTGNNQTQTQSNNQINPIVTFWPVPFNELFDVQHWNTFHRPSDADNNPNIISLPLLVSSIDDDDDDDDDSENNNNSSNGNQQKQNQICWNSKKNPSYNITNYNTSLLPLLTYRMLFGTNHNNNDNNNESKSKLTTKTKIKNRNTTTKRITSYFLEPLKEKVIDFLMGESSKRFHRIDYSNLIENCTIPYVSKSSGIKLWNQYLGMEKRSPSIVPTKITYTNNQVEEAAAAEQQQQQRRRLRRQQRTSKDDAAAQRSTLLVKTVDEALIPAKQWRLLAKQCVDHHLTTLNHNSNPNNDPNKKQSQQPPPPNNNNDDGFGYIALHARIEPEMLAHKCGKDMERNLTTILNLVENLSIDYNSIILNSNNGNGDGTNNATTEESPISEKLRNNIKNNNNNNHRLLEGVFVAVGRDEMQGYDKYSTQDHGRIKDIALYNWNVLNDRTVSYDNQGNELFTSSIEKQKQRWMYQQNHEDHIHDNNAEDDESSHHHLIAQHNNESSSGPIAANTTASTQQHSLPIFECGEGWVEYGFYKDEQRQRELLQLHDTNNEDNENESTTITDSNGELLPNNYYGDILPSIINFWLAVNSDIFVGVMKSSWSNDIWTTRYYQGKGIYNFQYTHEGVIIPVENNGLPPPHKNC</sequence>
<proteinExistence type="predicted"/>
<dbReference type="OrthoDB" id="48344at2759"/>
<feature type="region of interest" description="Disordered" evidence="1">
    <location>
        <begin position="794"/>
        <end position="813"/>
    </location>
</feature>
<feature type="region of interest" description="Disordered" evidence="1">
    <location>
        <begin position="478"/>
        <end position="504"/>
    </location>
</feature>
<name>A0A1E7EL67_9STRA</name>
<keyword evidence="2" id="KW-1133">Transmembrane helix</keyword>
<feature type="region of interest" description="Disordered" evidence="1">
    <location>
        <begin position="1"/>
        <end position="34"/>
    </location>
</feature>
<evidence type="ECO:0000256" key="2">
    <source>
        <dbReference type="SAM" id="Phobius"/>
    </source>
</evidence>
<accession>A0A1E7EL67</accession>
<reference evidence="3 4" key="1">
    <citation type="submission" date="2016-09" db="EMBL/GenBank/DDBJ databases">
        <title>Extensive genetic diversity and differential bi-allelic expression allows diatom success in the polar Southern Ocean.</title>
        <authorList>
            <consortium name="DOE Joint Genome Institute"/>
            <person name="Mock T."/>
            <person name="Otillar R.P."/>
            <person name="Strauss J."/>
            <person name="Dupont C."/>
            <person name="Frickenhaus S."/>
            <person name="Maumus F."/>
            <person name="Mcmullan M."/>
            <person name="Sanges R."/>
            <person name="Schmutz J."/>
            <person name="Toseland A."/>
            <person name="Valas R."/>
            <person name="Veluchamy A."/>
            <person name="Ward B.J."/>
            <person name="Allen A."/>
            <person name="Barry K."/>
            <person name="Falciatore A."/>
            <person name="Ferrante M."/>
            <person name="Fortunato A.E."/>
            <person name="Gloeckner G."/>
            <person name="Gruber A."/>
            <person name="Hipkin R."/>
            <person name="Janech M."/>
            <person name="Kroth P."/>
            <person name="Leese F."/>
            <person name="Lindquist E."/>
            <person name="Lyon B.R."/>
            <person name="Martin J."/>
            <person name="Mayer C."/>
            <person name="Parker M."/>
            <person name="Quesneville H."/>
            <person name="Raymond J."/>
            <person name="Uhlig C."/>
            <person name="Valentin K.U."/>
            <person name="Worden A.Z."/>
            <person name="Armbrust E.V."/>
            <person name="Bowler C."/>
            <person name="Green B."/>
            <person name="Moulton V."/>
            <person name="Van Oosterhout C."/>
            <person name="Grigoriev I."/>
        </authorList>
    </citation>
    <scope>NUCLEOTIDE SEQUENCE [LARGE SCALE GENOMIC DNA]</scope>
    <source>
        <strain evidence="3 4">CCMP1102</strain>
    </source>
</reference>
<dbReference type="AlphaFoldDB" id="A0A1E7EL67"/>
<keyword evidence="2" id="KW-0472">Membrane</keyword>
<feature type="compositionally biased region" description="Polar residues" evidence="1">
    <location>
        <begin position="7"/>
        <end position="16"/>
    </location>
</feature>
<dbReference type="PANTHER" id="PTHR20916">
    <property type="entry name" value="CYSTEINE AND GLYCINE-RICH PROTEIN 2 BINDING PROTEIN"/>
    <property type="match status" value="1"/>
</dbReference>